<feature type="region of interest" description="Disordered" evidence="1">
    <location>
        <begin position="141"/>
        <end position="160"/>
    </location>
</feature>
<feature type="compositionally biased region" description="Basic and acidic residues" evidence="1">
    <location>
        <begin position="150"/>
        <end position="160"/>
    </location>
</feature>
<evidence type="ECO:0000313" key="3">
    <source>
        <dbReference type="Proteomes" id="UP000195221"/>
    </source>
</evidence>
<dbReference type="EMBL" id="NBTZ01000074">
    <property type="protein sequence ID" value="OTP73828.1"/>
    <property type="molecule type" value="Genomic_DNA"/>
</dbReference>
<sequence>MDPTEHADADMKDVLNAFESLNPKPIEDCTPDEARQQPTVTDAVMKLMQERGITPPPAVQQVQTQDIMIPGAAGENPARVYKPAGEGPFPVILYFHGGGFVFADIDVYNATPRSIAAQTNALPGVDSLLVSGGRLWFHRASTHSPPAHGPEADSIFHRAV</sequence>
<reference evidence="2 3" key="1">
    <citation type="submission" date="2017-03" db="EMBL/GenBank/DDBJ databases">
        <title>Genome analysis of strain PAMC 26577.</title>
        <authorList>
            <person name="Oh H.-M."/>
            <person name="Yang J.-A."/>
        </authorList>
    </citation>
    <scope>NUCLEOTIDE SEQUENCE [LARGE SCALE GENOMIC DNA]</scope>
    <source>
        <strain evidence="2 3">PAMC 26577</strain>
    </source>
</reference>
<gene>
    <name evidence="2" type="ORF">PAMC26577_17235</name>
</gene>
<comment type="caution">
    <text evidence="2">The sequence shown here is derived from an EMBL/GenBank/DDBJ whole genome shotgun (WGS) entry which is preliminary data.</text>
</comment>
<dbReference type="SUPFAM" id="SSF53474">
    <property type="entry name" value="alpha/beta-Hydrolases"/>
    <property type="match status" value="1"/>
</dbReference>
<dbReference type="Gene3D" id="3.40.50.1820">
    <property type="entry name" value="alpha/beta hydrolase"/>
    <property type="match status" value="1"/>
</dbReference>
<protein>
    <submittedName>
        <fullName evidence="2">Putative lipase</fullName>
    </submittedName>
</protein>
<name>A0A242MSS9_CABSO</name>
<organism evidence="2 3">
    <name type="scientific">Caballeronia sordidicola</name>
    <name type="common">Burkholderia sordidicola</name>
    <dbReference type="NCBI Taxonomy" id="196367"/>
    <lineage>
        <taxon>Bacteria</taxon>
        <taxon>Pseudomonadati</taxon>
        <taxon>Pseudomonadota</taxon>
        <taxon>Betaproteobacteria</taxon>
        <taxon>Burkholderiales</taxon>
        <taxon>Burkholderiaceae</taxon>
        <taxon>Caballeronia</taxon>
    </lineage>
</organism>
<proteinExistence type="predicted"/>
<evidence type="ECO:0000256" key="1">
    <source>
        <dbReference type="SAM" id="MobiDB-lite"/>
    </source>
</evidence>
<dbReference type="AlphaFoldDB" id="A0A242MSS9"/>
<dbReference type="RefSeq" id="WP_062171435.1">
    <property type="nucleotide sequence ID" value="NZ_MSRG01000024.1"/>
</dbReference>
<dbReference type="Proteomes" id="UP000195221">
    <property type="component" value="Unassembled WGS sequence"/>
</dbReference>
<evidence type="ECO:0000313" key="2">
    <source>
        <dbReference type="EMBL" id="OTP73828.1"/>
    </source>
</evidence>
<accession>A0A242MSS9</accession>
<dbReference type="InterPro" id="IPR029058">
    <property type="entry name" value="AB_hydrolase_fold"/>
</dbReference>